<evidence type="ECO:0000313" key="2">
    <source>
        <dbReference type="EMBL" id="KAE8730703.1"/>
    </source>
</evidence>
<organism evidence="2 3">
    <name type="scientific">Hibiscus syriacus</name>
    <name type="common">Rose of Sharon</name>
    <dbReference type="NCBI Taxonomy" id="106335"/>
    <lineage>
        <taxon>Eukaryota</taxon>
        <taxon>Viridiplantae</taxon>
        <taxon>Streptophyta</taxon>
        <taxon>Embryophyta</taxon>
        <taxon>Tracheophyta</taxon>
        <taxon>Spermatophyta</taxon>
        <taxon>Magnoliopsida</taxon>
        <taxon>eudicotyledons</taxon>
        <taxon>Gunneridae</taxon>
        <taxon>Pentapetalae</taxon>
        <taxon>rosids</taxon>
        <taxon>malvids</taxon>
        <taxon>Malvales</taxon>
        <taxon>Malvaceae</taxon>
        <taxon>Malvoideae</taxon>
        <taxon>Hibiscus</taxon>
    </lineage>
</organism>
<feature type="compositionally biased region" description="Acidic residues" evidence="1">
    <location>
        <begin position="188"/>
        <end position="199"/>
    </location>
</feature>
<proteinExistence type="predicted"/>
<keyword evidence="3" id="KW-1185">Reference proteome</keyword>
<sequence>MLFSHPTIACVLRNGSYSRKLAPPAVRRFLVLLLFGFAFWHSHRRHCHGRYSPRLHHRLFSKVYSNTKLVFHEFRSCDALLFYKGIDPSIRAEVWPFLLGMIGYESLRKRCHQILKRIESENSSMVKELLETTAMKTSPTLLSSDSVLDGDTDKSAITCEDGSTGERESSDSDSSEELGNPPLFASEITEDNGIGEDENANSVAPGIKGQASVSETKAREIAESVCLKEYDHLEPCRIYHAARLVNGCGSFRRELNFEQTLCLWEVGADQAAIRAACVLQRRKQIIEMYGSMDEIMRECHSMAGQLDVWKLLDDAHDLVVNLREKI</sequence>
<dbReference type="AlphaFoldDB" id="A0A6A3CNG4"/>
<feature type="region of interest" description="Disordered" evidence="1">
    <location>
        <begin position="141"/>
        <end position="214"/>
    </location>
</feature>
<evidence type="ECO:0000313" key="3">
    <source>
        <dbReference type="Proteomes" id="UP000436088"/>
    </source>
</evidence>
<dbReference type="InterPro" id="IPR035969">
    <property type="entry name" value="Rab-GAP_TBC_sf"/>
</dbReference>
<evidence type="ECO:0008006" key="4">
    <source>
        <dbReference type="Google" id="ProtNLM"/>
    </source>
</evidence>
<protein>
    <recommendedName>
        <fullName evidence="4">Rab-GAP TBC domain-containing protein</fullName>
    </recommendedName>
</protein>
<comment type="caution">
    <text evidence="2">The sequence shown here is derived from an EMBL/GenBank/DDBJ whole genome shotgun (WGS) entry which is preliminary data.</text>
</comment>
<name>A0A6A3CNG4_HIBSY</name>
<dbReference type="Proteomes" id="UP000436088">
    <property type="component" value="Unassembled WGS sequence"/>
</dbReference>
<dbReference type="SUPFAM" id="SSF47923">
    <property type="entry name" value="Ypt/Rab-GAP domain of gyp1p"/>
    <property type="match status" value="2"/>
</dbReference>
<gene>
    <name evidence="2" type="ORF">F3Y22_tig00002890pilonHSYRG00028</name>
</gene>
<evidence type="ECO:0000256" key="1">
    <source>
        <dbReference type="SAM" id="MobiDB-lite"/>
    </source>
</evidence>
<dbReference type="EMBL" id="VEPZ02000203">
    <property type="protein sequence ID" value="KAE8730703.1"/>
    <property type="molecule type" value="Genomic_DNA"/>
</dbReference>
<reference evidence="2" key="1">
    <citation type="submission" date="2019-09" db="EMBL/GenBank/DDBJ databases">
        <title>Draft genome information of white flower Hibiscus syriacus.</title>
        <authorList>
            <person name="Kim Y.-M."/>
        </authorList>
    </citation>
    <scope>NUCLEOTIDE SEQUENCE [LARGE SCALE GENOMIC DNA]</scope>
    <source>
        <strain evidence="2">YM2019G1</strain>
    </source>
</reference>
<accession>A0A6A3CNG4</accession>